<dbReference type="SMART" id="SM00028">
    <property type="entry name" value="TPR"/>
    <property type="match status" value="3"/>
</dbReference>
<gene>
    <name evidence="14" type="primary">25501779</name>
    <name evidence="12" type="ordered locus">MTR_8g080980</name>
    <name evidence="13" type="ORF">MtrunA17_Chr8g0377771</name>
</gene>
<evidence type="ECO:0000256" key="3">
    <source>
        <dbReference type="ARBA" id="ARBA00013194"/>
    </source>
</evidence>
<dbReference type="AlphaFoldDB" id="A0A072TTW4"/>
<organism evidence="12 15">
    <name type="scientific">Medicago truncatula</name>
    <name type="common">Barrel medic</name>
    <name type="synonym">Medicago tribuloides</name>
    <dbReference type="NCBI Taxonomy" id="3880"/>
    <lineage>
        <taxon>Eukaryota</taxon>
        <taxon>Viridiplantae</taxon>
        <taxon>Streptophyta</taxon>
        <taxon>Embryophyta</taxon>
        <taxon>Tracheophyta</taxon>
        <taxon>Spermatophyta</taxon>
        <taxon>Magnoliopsida</taxon>
        <taxon>eudicotyledons</taxon>
        <taxon>Gunneridae</taxon>
        <taxon>Pentapetalae</taxon>
        <taxon>rosids</taxon>
        <taxon>fabids</taxon>
        <taxon>Fabales</taxon>
        <taxon>Fabaceae</taxon>
        <taxon>Papilionoideae</taxon>
        <taxon>50 kb inversion clade</taxon>
        <taxon>NPAAA clade</taxon>
        <taxon>Hologalegina</taxon>
        <taxon>IRL clade</taxon>
        <taxon>Trifolieae</taxon>
        <taxon>Medicago</taxon>
    </lineage>
</organism>
<evidence type="ECO:0000256" key="8">
    <source>
        <dbReference type="PROSITE-ProRule" id="PRU00277"/>
    </source>
</evidence>
<keyword evidence="4" id="KW-0677">Repeat</keyword>
<sequence length="570" mass="63900">MEEDFEFPTAGNMEMPEEEEVMSPTQKVGEEKEIGKNGLKKKLVKEGEGWETPDNGDQVEVHYTGILLDGTKFDSSRDRGTTFKFKLGQGQVIKGWDEGIKTMKKGENAIFTIPPELAYGESGSPPTIPPNAALQFDVELLSWTSVKDITKDGGILKNIITEGEKWDNPKDPDEVFVKYEARLEEGTIVSKSDGVEFTVEEGFFCPALAKAVKTMKKGEKVLLNVKPEYAFGESGKPSSGNNGAIPPNASLQIDLELVSWKTVSDITKDRKVLKKTLKEGEGYERPNDGAVVQVKLTGKLQDGTVFFKKGHDGDQPFEFRIDEEQVIDGLDRAVKNMKKGEIALVIIQPEYAFGSSGSPQELTTVPPNSTVYYEVELLSFVNEKESWDLNTQEKIEAAGKKKEEGNALFKAGKHERASKRYEKAIRYFEYDSSFSDEEKQQAKALKISCNLNDAACKLKLKDYKQAEKLCTKVLELDSRNVKALYRRAQAYIHLIDLDLAEMDIKKALEIDPDNRDVKIEYKILKDKVREYNKKDAQFYGNIFAKMNKVEQARTAAAKQESVPMAVDSQA</sequence>
<dbReference type="GO" id="GO:0003755">
    <property type="term" value="F:peptidyl-prolyl cis-trans isomerase activity"/>
    <property type="evidence" value="ECO:0000318"/>
    <property type="project" value="GO_Central"/>
</dbReference>
<dbReference type="FunFam" id="3.10.50.40:FF:000022">
    <property type="entry name" value="Peptidylprolyl isomerase"/>
    <property type="match status" value="1"/>
</dbReference>
<feature type="domain" description="PPIase FKBP-type" evidence="11">
    <location>
        <begin position="172"/>
        <end position="261"/>
    </location>
</feature>
<dbReference type="PROSITE" id="PS50059">
    <property type="entry name" value="FKBP_PPIASE"/>
    <property type="match status" value="3"/>
</dbReference>
<proteinExistence type="inferred from homology"/>
<name>A0A072TTW4_MEDTR</name>
<evidence type="ECO:0000256" key="5">
    <source>
        <dbReference type="ARBA" id="ARBA00022803"/>
    </source>
</evidence>
<dbReference type="SUPFAM" id="SSF48452">
    <property type="entry name" value="TPR-like"/>
    <property type="match status" value="1"/>
</dbReference>
<evidence type="ECO:0000256" key="10">
    <source>
        <dbReference type="SAM" id="MobiDB-lite"/>
    </source>
</evidence>
<dbReference type="PROSITE" id="PS50005">
    <property type="entry name" value="TPR"/>
    <property type="match status" value="1"/>
</dbReference>
<keyword evidence="7 8" id="KW-0413">Isomerase</keyword>
<dbReference type="SUPFAM" id="SSF54534">
    <property type="entry name" value="FKBP-like"/>
    <property type="match status" value="3"/>
</dbReference>
<dbReference type="Proteomes" id="UP000265566">
    <property type="component" value="Chromosome 8"/>
</dbReference>
<evidence type="ECO:0000256" key="7">
    <source>
        <dbReference type="ARBA" id="ARBA00023235"/>
    </source>
</evidence>
<evidence type="ECO:0000259" key="11">
    <source>
        <dbReference type="PROSITE" id="PS50059"/>
    </source>
</evidence>
<evidence type="ECO:0000313" key="14">
    <source>
        <dbReference type="EnsemblPlants" id="KEH20636"/>
    </source>
</evidence>
<dbReference type="InterPro" id="IPR046357">
    <property type="entry name" value="PPIase_dom_sf"/>
</dbReference>
<dbReference type="EnsemblPlants" id="KEH20636">
    <property type="protein sequence ID" value="KEH20636"/>
    <property type="gene ID" value="MTR_8g080980"/>
</dbReference>
<feature type="domain" description="PPIase FKBP-type" evidence="11">
    <location>
        <begin position="289"/>
        <end position="381"/>
    </location>
</feature>
<keyword evidence="8" id="KW-0697">Rotamase</keyword>
<reference evidence="12 15" key="2">
    <citation type="journal article" date="2014" name="BMC Genomics">
        <title>An improved genome release (version Mt4.0) for the model legume Medicago truncatula.</title>
        <authorList>
            <person name="Tang H."/>
            <person name="Krishnakumar V."/>
            <person name="Bidwell S."/>
            <person name="Rosen B."/>
            <person name="Chan A."/>
            <person name="Zhou S."/>
            <person name="Gentzbittel L."/>
            <person name="Childs K.L."/>
            <person name="Yandell M."/>
            <person name="Gundlach H."/>
            <person name="Mayer K.F."/>
            <person name="Schwartz D.C."/>
            <person name="Town C.D."/>
        </authorList>
    </citation>
    <scope>GENOME REANNOTATION</scope>
    <source>
        <strain evidence="12">A17</strain>
        <strain evidence="14 15">cv. Jemalong A17</strain>
    </source>
</reference>
<evidence type="ECO:0000313" key="15">
    <source>
        <dbReference type="Proteomes" id="UP000002051"/>
    </source>
</evidence>
<evidence type="ECO:0000256" key="9">
    <source>
        <dbReference type="PROSITE-ProRule" id="PRU00339"/>
    </source>
</evidence>
<dbReference type="Gene3D" id="1.25.40.10">
    <property type="entry name" value="Tetratricopeptide repeat domain"/>
    <property type="match status" value="1"/>
</dbReference>
<feature type="region of interest" description="Disordered" evidence="10">
    <location>
        <begin position="1"/>
        <end position="34"/>
    </location>
</feature>
<dbReference type="OrthoDB" id="1902587at2759"/>
<keyword evidence="15" id="KW-1185">Reference proteome</keyword>
<evidence type="ECO:0000256" key="1">
    <source>
        <dbReference type="ARBA" id="ARBA00000971"/>
    </source>
</evidence>
<dbReference type="InterPro" id="IPR019734">
    <property type="entry name" value="TPR_rpt"/>
</dbReference>
<dbReference type="FunFam" id="3.10.50.40:FF:000017">
    <property type="entry name" value="Peptidylprolyl isomerase"/>
    <property type="match status" value="1"/>
</dbReference>
<reference evidence="13" key="4">
    <citation type="journal article" date="2018" name="Nat. Plants">
        <title>Whole-genome landscape of Medicago truncatula symbiotic genes.</title>
        <authorList>
            <person name="Pecrix Y."/>
            <person name="Gamas P."/>
            <person name="Carrere S."/>
        </authorList>
    </citation>
    <scope>NUCLEOTIDE SEQUENCE</scope>
    <source>
        <tissue evidence="13">Leaves</tissue>
    </source>
</reference>
<keyword evidence="6" id="KW-0112">Calmodulin-binding</keyword>
<dbReference type="PANTHER" id="PTHR46512">
    <property type="entry name" value="PEPTIDYLPROLYL ISOMERASE"/>
    <property type="match status" value="1"/>
</dbReference>
<dbReference type="Proteomes" id="UP000002051">
    <property type="component" value="Chromosome 8"/>
</dbReference>
<dbReference type="EC" id="5.2.1.8" evidence="3 8"/>
<dbReference type="FunFam" id="1.25.40.10:FF:000008">
    <property type="entry name" value="Peptidylprolyl isomerase"/>
    <property type="match status" value="1"/>
</dbReference>
<evidence type="ECO:0000313" key="12">
    <source>
        <dbReference type="EMBL" id="KEH20636.1"/>
    </source>
</evidence>
<dbReference type="Gramene" id="rna48970">
    <property type="protein sequence ID" value="RHN42522.1"/>
    <property type="gene ID" value="gene48970"/>
</dbReference>
<dbReference type="Pfam" id="PF00254">
    <property type="entry name" value="FKBP_C"/>
    <property type="match status" value="3"/>
</dbReference>
<dbReference type="GO" id="GO:0005516">
    <property type="term" value="F:calmodulin binding"/>
    <property type="evidence" value="ECO:0007669"/>
    <property type="project" value="UniProtKB-KW"/>
</dbReference>
<dbReference type="Pfam" id="PF14559">
    <property type="entry name" value="TPR_19"/>
    <property type="match status" value="1"/>
</dbReference>
<feature type="domain" description="PPIase FKBP-type" evidence="11">
    <location>
        <begin position="56"/>
        <end position="144"/>
    </location>
</feature>
<dbReference type="STRING" id="3880.A0A072TTW4"/>
<dbReference type="EMBL" id="CM001224">
    <property type="protein sequence ID" value="KEH20636.1"/>
    <property type="molecule type" value="Genomic_DNA"/>
</dbReference>
<dbReference type="EMBL" id="PSQE01000008">
    <property type="protein sequence ID" value="RHN42522.1"/>
    <property type="molecule type" value="Genomic_DNA"/>
</dbReference>
<comment type="similarity">
    <text evidence="2">Belongs to the FKBP-type PPIase family.</text>
</comment>
<protein>
    <recommendedName>
        <fullName evidence="3 8">peptidylprolyl isomerase</fullName>
        <ecNumber evidence="3 8">5.2.1.8</ecNumber>
    </recommendedName>
</protein>
<dbReference type="InterPro" id="IPR011990">
    <property type="entry name" value="TPR-like_helical_dom_sf"/>
</dbReference>
<dbReference type="KEGG" id="mtr:25501779"/>
<keyword evidence="5 9" id="KW-0802">TPR repeat</keyword>
<comment type="catalytic activity">
    <reaction evidence="1 8">
        <text>[protein]-peptidylproline (omega=180) = [protein]-peptidylproline (omega=0)</text>
        <dbReference type="Rhea" id="RHEA:16237"/>
        <dbReference type="Rhea" id="RHEA-COMP:10747"/>
        <dbReference type="Rhea" id="RHEA-COMP:10748"/>
        <dbReference type="ChEBI" id="CHEBI:83833"/>
        <dbReference type="ChEBI" id="CHEBI:83834"/>
        <dbReference type="EC" id="5.2.1.8"/>
    </reaction>
</comment>
<dbReference type="FunFam" id="3.10.50.40:FF:000012">
    <property type="entry name" value="Peptidylprolyl isomerase"/>
    <property type="match status" value="1"/>
</dbReference>
<dbReference type="InterPro" id="IPR001179">
    <property type="entry name" value="PPIase_FKBP_dom"/>
</dbReference>
<feature type="repeat" description="TPR" evidence="9">
    <location>
        <begin position="481"/>
        <end position="514"/>
    </location>
</feature>
<dbReference type="Gene3D" id="3.10.50.40">
    <property type="match status" value="3"/>
</dbReference>
<reference evidence="12 15" key="1">
    <citation type="journal article" date="2011" name="Nature">
        <title>The Medicago genome provides insight into the evolution of rhizobial symbioses.</title>
        <authorList>
            <person name="Young N.D."/>
            <person name="Debelle F."/>
            <person name="Oldroyd G.E."/>
            <person name="Geurts R."/>
            <person name="Cannon S.B."/>
            <person name="Udvardi M.K."/>
            <person name="Benedito V.A."/>
            <person name="Mayer K.F."/>
            <person name="Gouzy J."/>
            <person name="Schoof H."/>
            <person name="Van de Peer Y."/>
            <person name="Proost S."/>
            <person name="Cook D.R."/>
            <person name="Meyers B.C."/>
            <person name="Spannagl M."/>
            <person name="Cheung F."/>
            <person name="De Mita S."/>
            <person name="Krishnakumar V."/>
            <person name="Gundlach H."/>
            <person name="Zhou S."/>
            <person name="Mudge J."/>
            <person name="Bharti A.K."/>
            <person name="Murray J.D."/>
            <person name="Naoumkina M.A."/>
            <person name="Rosen B."/>
            <person name="Silverstein K.A."/>
            <person name="Tang H."/>
            <person name="Rombauts S."/>
            <person name="Zhao P.X."/>
            <person name="Zhou P."/>
            <person name="Barbe V."/>
            <person name="Bardou P."/>
            <person name="Bechner M."/>
            <person name="Bellec A."/>
            <person name="Berger A."/>
            <person name="Berges H."/>
            <person name="Bidwell S."/>
            <person name="Bisseling T."/>
            <person name="Choisne N."/>
            <person name="Couloux A."/>
            <person name="Denny R."/>
            <person name="Deshpande S."/>
            <person name="Dai X."/>
            <person name="Doyle J.J."/>
            <person name="Dudez A.M."/>
            <person name="Farmer A.D."/>
            <person name="Fouteau S."/>
            <person name="Franken C."/>
            <person name="Gibelin C."/>
            <person name="Gish J."/>
            <person name="Goldstein S."/>
            <person name="Gonzalez A.J."/>
            <person name="Green P.J."/>
            <person name="Hallab A."/>
            <person name="Hartog M."/>
            <person name="Hua A."/>
            <person name="Humphray S.J."/>
            <person name="Jeong D.H."/>
            <person name="Jing Y."/>
            <person name="Jocker A."/>
            <person name="Kenton S.M."/>
            <person name="Kim D.J."/>
            <person name="Klee K."/>
            <person name="Lai H."/>
            <person name="Lang C."/>
            <person name="Lin S."/>
            <person name="Macmil S.L."/>
            <person name="Magdelenat G."/>
            <person name="Matthews L."/>
            <person name="McCorrison J."/>
            <person name="Monaghan E.L."/>
            <person name="Mun J.H."/>
            <person name="Najar F.Z."/>
            <person name="Nicholson C."/>
            <person name="Noirot C."/>
            <person name="O'Bleness M."/>
            <person name="Paule C.R."/>
            <person name="Poulain J."/>
            <person name="Prion F."/>
            <person name="Qin B."/>
            <person name="Qu C."/>
            <person name="Retzel E.F."/>
            <person name="Riddle C."/>
            <person name="Sallet E."/>
            <person name="Samain S."/>
            <person name="Samson N."/>
            <person name="Sanders I."/>
            <person name="Saurat O."/>
            <person name="Scarpelli C."/>
            <person name="Schiex T."/>
            <person name="Segurens B."/>
            <person name="Severin A.J."/>
            <person name="Sherrier D.J."/>
            <person name="Shi R."/>
            <person name="Sims S."/>
            <person name="Singer S.R."/>
            <person name="Sinharoy S."/>
            <person name="Sterck L."/>
            <person name="Viollet A."/>
            <person name="Wang B.B."/>
            <person name="Wang K."/>
            <person name="Wang M."/>
            <person name="Wang X."/>
            <person name="Warfsmann J."/>
            <person name="Weissenbach J."/>
            <person name="White D.D."/>
            <person name="White J.D."/>
            <person name="Wiley G.B."/>
            <person name="Wincker P."/>
            <person name="Xing Y."/>
            <person name="Yang L."/>
            <person name="Yao Z."/>
            <person name="Ying F."/>
            <person name="Zhai J."/>
            <person name="Zhou L."/>
            <person name="Zuber A."/>
            <person name="Denarie J."/>
            <person name="Dixon R.A."/>
            <person name="May G.D."/>
            <person name="Schwartz D.C."/>
            <person name="Rogers J."/>
            <person name="Quetier F."/>
            <person name="Town C.D."/>
            <person name="Roe B.A."/>
        </authorList>
    </citation>
    <scope>NUCLEOTIDE SEQUENCE [LARGE SCALE GENOMIC DNA]</scope>
    <source>
        <strain evidence="12">A17</strain>
        <strain evidence="14 15">cv. Jemalong A17</strain>
    </source>
</reference>
<dbReference type="GO" id="GO:0070370">
    <property type="term" value="P:cellular heat acclimation"/>
    <property type="evidence" value="ECO:0007669"/>
    <property type="project" value="UniProtKB-ARBA"/>
</dbReference>
<accession>A0A072TTW4</accession>
<dbReference type="HOGENOM" id="CLU_013615_13_4_1"/>
<dbReference type="InterPro" id="IPR050754">
    <property type="entry name" value="FKBP4/5/8-like"/>
</dbReference>
<evidence type="ECO:0000313" key="13">
    <source>
        <dbReference type="EMBL" id="RHN42522.1"/>
    </source>
</evidence>
<evidence type="ECO:0000256" key="6">
    <source>
        <dbReference type="ARBA" id="ARBA00022860"/>
    </source>
</evidence>
<evidence type="ECO:0000256" key="4">
    <source>
        <dbReference type="ARBA" id="ARBA00022737"/>
    </source>
</evidence>
<reference evidence="14" key="3">
    <citation type="submission" date="2015-04" db="UniProtKB">
        <authorList>
            <consortium name="EnsemblPlants"/>
        </authorList>
    </citation>
    <scope>IDENTIFICATION</scope>
    <source>
        <strain evidence="14">cv. Jemalong A17</strain>
    </source>
</reference>
<dbReference type="PANTHER" id="PTHR46512:SF11">
    <property type="entry name" value="PEPTIDYLPROLYL ISOMERASE"/>
    <property type="match status" value="1"/>
</dbReference>
<evidence type="ECO:0000256" key="2">
    <source>
        <dbReference type="ARBA" id="ARBA00006577"/>
    </source>
</evidence>